<dbReference type="AlphaFoldDB" id="A0A3D8P2V2"/>
<keyword evidence="2" id="KW-0472">Membrane</keyword>
<keyword evidence="2" id="KW-0812">Transmembrane</keyword>
<feature type="transmembrane region" description="Helical" evidence="2">
    <location>
        <begin position="57"/>
        <end position="79"/>
    </location>
</feature>
<feature type="compositionally biased region" description="Basic and acidic residues" evidence="1">
    <location>
        <begin position="139"/>
        <end position="148"/>
    </location>
</feature>
<gene>
    <name evidence="3" type="ORF">DXX99_10375</name>
</gene>
<comment type="caution">
    <text evidence="3">The sequence shown here is derived from an EMBL/GenBank/DDBJ whole genome shotgun (WGS) entry which is preliminary data.</text>
</comment>
<evidence type="ECO:0000313" key="4">
    <source>
        <dbReference type="Proteomes" id="UP000256329"/>
    </source>
</evidence>
<keyword evidence="2" id="KW-1133">Transmembrane helix</keyword>
<accession>A0A3D8P2V2</accession>
<dbReference type="Proteomes" id="UP000256329">
    <property type="component" value="Unassembled WGS sequence"/>
</dbReference>
<protein>
    <submittedName>
        <fullName evidence="3">Uncharacterized protein</fullName>
    </submittedName>
</protein>
<evidence type="ECO:0000256" key="2">
    <source>
        <dbReference type="SAM" id="Phobius"/>
    </source>
</evidence>
<keyword evidence="4" id="KW-1185">Reference proteome</keyword>
<sequence>MIIFWVAFSLMVVLFLACVSYVAGLLRCEPQFLKEALSELTYCQEGRPVLVPSSSRLIAFIGLIGILSMDAGIATVILYRLAADRALPDLAGLNYFLLCQAGVFAPYAVNKFAEAVSGKAVGLQYPSREARARQAPGSPEERAGSLRG</sequence>
<organism evidence="3 4">
    <name type="scientific">Ammonifex thiophilus</name>
    <dbReference type="NCBI Taxonomy" id="444093"/>
    <lineage>
        <taxon>Bacteria</taxon>
        <taxon>Bacillati</taxon>
        <taxon>Bacillota</taxon>
        <taxon>Clostridia</taxon>
        <taxon>Thermoanaerobacterales</taxon>
        <taxon>Thermoanaerobacteraceae</taxon>
        <taxon>Ammonifex</taxon>
    </lineage>
</organism>
<name>A0A3D8P2V2_9THEO</name>
<proteinExistence type="predicted"/>
<evidence type="ECO:0000256" key="1">
    <source>
        <dbReference type="SAM" id="MobiDB-lite"/>
    </source>
</evidence>
<feature type="region of interest" description="Disordered" evidence="1">
    <location>
        <begin position="129"/>
        <end position="148"/>
    </location>
</feature>
<evidence type="ECO:0000313" key="3">
    <source>
        <dbReference type="EMBL" id="RDV80882.1"/>
    </source>
</evidence>
<dbReference type="EMBL" id="QSLN01000029">
    <property type="protein sequence ID" value="RDV80882.1"/>
    <property type="molecule type" value="Genomic_DNA"/>
</dbReference>
<reference evidence="3 4" key="1">
    <citation type="submission" date="2018-08" db="EMBL/GenBank/DDBJ databases">
        <title>Form III RuBisCO-mediated autotrophy in Thermodesulfobium bacteria.</title>
        <authorList>
            <person name="Toshchakov S.V."/>
            <person name="Kublanov I.V."/>
            <person name="Frolov E."/>
            <person name="Bonch-Osmolovskaya E.A."/>
            <person name="Tourova T.P."/>
            <person name="Chernych N.A."/>
            <person name="Lebedinsky A.V."/>
        </authorList>
    </citation>
    <scope>NUCLEOTIDE SEQUENCE [LARGE SCALE GENOMIC DNA]</scope>
    <source>
        <strain evidence="3 4">SR</strain>
    </source>
</reference>